<dbReference type="Proteomes" id="UP000331127">
    <property type="component" value="Unassembled WGS sequence"/>
</dbReference>
<gene>
    <name evidence="2" type="ORF">Amac_060140</name>
</gene>
<evidence type="ECO:0000259" key="1">
    <source>
        <dbReference type="Pfam" id="PF14200"/>
    </source>
</evidence>
<evidence type="ECO:0000313" key="3">
    <source>
        <dbReference type="Proteomes" id="UP000331127"/>
    </source>
</evidence>
<name>A0A5M3WSP6_9ACTN</name>
<dbReference type="Gene3D" id="2.80.10.50">
    <property type="match status" value="1"/>
</dbReference>
<dbReference type="InterPro" id="IPR035992">
    <property type="entry name" value="Ricin_B-like_lectins"/>
</dbReference>
<sequence length="66" mass="6808">MGLQGHRAAAVGHLADPEHRPGVLVQNVGSGLFMEVSGGSGAQGAAIDTWYWNGGHNQYFLGTTAS</sequence>
<dbReference type="SUPFAM" id="SSF50370">
    <property type="entry name" value="Ricin B-like lectins"/>
    <property type="match status" value="1"/>
</dbReference>
<proteinExistence type="predicted"/>
<dbReference type="AlphaFoldDB" id="A0A5M3WSP6"/>
<reference evidence="2 3" key="1">
    <citation type="submission" date="2019-10" db="EMBL/GenBank/DDBJ databases">
        <title>Whole genome shotgun sequence of Acrocarpospora macrocephala NBRC 16266.</title>
        <authorList>
            <person name="Ichikawa N."/>
            <person name="Kimura A."/>
            <person name="Kitahashi Y."/>
            <person name="Komaki H."/>
            <person name="Oguchi A."/>
        </authorList>
    </citation>
    <scope>NUCLEOTIDE SEQUENCE [LARGE SCALE GENOMIC DNA]</scope>
    <source>
        <strain evidence="2 3">NBRC 16266</strain>
    </source>
</reference>
<dbReference type="Pfam" id="PF14200">
    <property type="entry name" value="RicinB_lectin_2"/>
    <property type="match status" value="1"/>
</dbReference>
<dbReference type="CDD" id="cd00161">
    <property type="entry name" value="beta-trefoil_Ricin-like"/>
    <property type="match status" value="1"/>
</dbReference>
<accession>A0A5M3WSP6</accession>
<dbReference type="InterPro" id="IPR000772">
    <property type="entry name" value="Ricin_B_lectin"/>
</dbReference>
<comment type="caution">
    <text evidence="2">The sequence shown here is derived from an EMBL/GenBank/DDBJ whole genome shotgun (WGS) entry which is preliminary data.</text>
</comment>
<feature type="domain" description="Ricin B lectin" evidence="1">
    <location>
        <begin position="20"/>
        <end position="61"/>
    </location>
</feature>
<evidence type="ECO:0000313" key="2">
    <source>
        <dbReference type="EMBL" id="GES12417.1"/>
    </source>
</evidence>
<keyword evidence="3" id="KW-1185">Reference proteome</keyword>
<organism evidence="2 3">
    <name type="scientific">Acrocarpospora macrocephala</name>
    <dbReference type="NCBI Taxonomy" id="150177"/>
    <lineage>
        <taxon>Bacteria</taxon>
        <taxon>Bacillati</taxon>
        <taxon>Actinomycetota</taxon>
        <taxon>Actinomycetes</taxon>
        <taxon>Streptosporangiales</taxon>
        <taxon>Streptosporangiaceae</taxon>
        <taxon>Acrocarpospora</taxon>
    </lineage>
</organism>
<dbReference type="EMBL" id="BLAE01000036">
    <property type="protein sequence ID" value="GES12417.1"/>
    <property type="molecule type" value="Genomic_DNA"/>
</dbReference>
<protein>
    <recommendedName>
        <fullName evidence="1">Ricin B lectin domain-containing protein</fullName>
    </recommendedName>
</protein>